<reference evidence="1 2" key="1">
    <citation type="submission" date="2018-08" db="EMBL/GenBank/DDBJ databases">
        <title>Streptomyces NEAU-D10 sp. nov., a novel Actinomycete isolated from soil.</title>
        <authorList>
            <person name="Jin L."/>
        </authorList>
    </citation>
    <scope>NUCLEOTIDE SEQUENCE [LARGE SCALE GENOMIC DNA]</scope>
    <source>
        <strain evidence="1 2">NEAU-D10</strain>
    </source>
</reference>
<evidence type="ECO:0000313" key="1">
    <source>
        <dbReference type="EMBL" id="REK89365.1"/>
    </source>
</evidence>
<dbReference type="AlphaFoldDB" id="A0A371Q3P9"/>
<dbReference type="Gene3D" id="3.40.50.300">
    <property type="entry name" value="P-loop containing nucleotide triphosphate hydrolases"/>
    <property type="match status" value="1"/>
</dbReference>
<sequence>MADGRPLRPKVFGLGLSRTGTRSLTTALHTLGFDVAHYPCDPDTYQALVDGTARFPLLAERDGITDITVAPYYEELDLAWPGAKFILTVREERSWLRSCAYHWERPIASKADPDSLYVQLQRFLRAAVYGCHEFDAARFARVHRRHVEQVRRYFDGRDGDLLILDIVGGQGYERLAPFLGVPIPDEPFPSF</sequence>
<name>A0A371Q3P9_STRIH</name>
<dbReference type="RefSeq" id="WP_128508007.1">
    <property type="nucleotide sequence ID" value="NZ_QUAC01000127.1"/>
</dbReference>
<dbReference type="EMBL" id="QUAC01000127">
    <property type="protein sequence ID" value="REK89365.1"/>
    <property type="molecule type" value="Genomic_DNA"/>
</dbReference>
<dbReference type="Proteomes" id="UP000262477">
    <property type="component" value="Unassembled WGS sequence"/>
</dbReference>
<evidence type="ECO:0008006" key="3">
    <source>
        <dbReference type="Google" id="ProtNLM"/>
    </source>
</evidence>
<organism evidence="1 2">
    <name type="scientific">Streptomyces inhibens</name>
    <dbReference type="NCBI Taxonomy" id="2293571"/>
    <lineage>
        <taxon>Bacteria</taxon>
        <taxon>Bacillati</taxon>
        <taxon>Actinomycetota</taxon>
        <taxon>Actinomycetes</taxon>
        <taxon>Kitasatosporales</taxon>
        <taxon>Streptomycetaceae</taxon>
        <taxon>Streptomyces</taxon>
    </lineage>
</organism>
<dbReference type="OrthoDB" id="285690at2"/>
<evidence type="ECO:0000313" key="2">
    <source>
        <dbReference type="Proteomes" id="UP000262477"/>
    </source>
</evidence>
<dbReference type="PANTHER" id="PTHR36978">
    <property type="entry name" value="P-LOOP CONTAINING NUCLEOTIDE TRIPHOSPHATE HYDROLASE"/>
    <property type="match status" value="1"/>
</dbReference>
<dbReference type="InterPro" id="IPR027417">
    <property type="entry name" value="P-loop_NTPase"/>
</dbReference>
<accession>A0A371Q3P9</accession>
<dbReference type="SUPFAM" id="SSF52540">
    <property type="entry name" value="P-loop containing nucleoside triphosphate hydrolases"/>
    <property type="match status" value="1"/>
</dbReference>
<gene>
    <name evidence="1" type="ORF">DY245_16520</name>
</gene>
<dbReference type="PANTHER" id="PTHR36978:SF4">
    <property type="entry name" value="P-LOOP CONTAINING NUCLEOSIDE TRIPHOSPHATE HYDROLASE PROTEIN"/>
    <property type="match status" value="1"/>
</dbReference>
<protein>
    <recommendedName>
        <fullName evidence="3">Sulfotransferase family protein</fullName>
    </recommendedName>
</protein>
<comment type="caution">
    <text evidence="1">The sequence shown here is derived from an EMBL/GenBank/DDBJ whole genome shotgun (WGS) entry which is preliminary data.</text>
</comment>
<keyword evidence="2" id="KW-1185">Reference proteome</keyword>
<proteinExistence type="predicted"/>
<dbReference type="Pfam" id="PF17784">
    <property type="entry name" value="Sulfotransfer_4"/>
    <property type="match status" value="1"/>
</dbReference>
<dbReference type="InterPro" id="IPR040632">
    <property type="entry name" value="Sulfotransfer_4"/>
</dbReference>